<dbReference type="PANTHER" id="PTHR43451:SF1">
    <property type="entry name" value="ACETYLTRANSFERASE"/>
    <property type="match status" value="1"/>
</dbReference>
<evidence type="ECO:0000259" key="1">
    <source>
        <dbReference type="PROSITE" id="PS51186"/>
    </source>
</evidence>
<dbReference type="EMBL" id="BSOE01000037">
    <property type="protein sequence ID" value="GLR04426.1"/>
    <property type="molecule type" value="Genomic_DNA"/>
</dbReference>
<comment type="caution">
    <text evidence="2">The sequence shown here is derived from an EMBL/GenBank/DDBJ whole genome shotgun (WGS) entry which is preliminary data.</text>
</comment>
<dbReference type="RefSeq" id="WP_045398061.1">
    <property type="nucleotide sequence ID" value="NZ_BBLD01000013.1"/>
</dbReference>
<evidence type="ECO:0000313" key="3">
    <source>
        <dbReference type="Proteomes" id="UP001156669"/>
    </source>
</evidence>
<proteinExistence type="predicted"/>
<organism evidence="2 3">
    <name type="scientific">Vibrio hyugaensis</name>
    <dbReference type="NCBI Taxonomy" id="1534743"/>
    <lineage>
        <taxon>Bacteria</taxon>
        <taxon>Pseudomonadati</taxon>
        <taxon>Pseudomonadota</taxon>
        <taxon>Gammaproteobacteria</taxon>
        <taxon>Vibrionales</taxon>
        <taxon>Vibrionaceae</taxon>
        <taxon>Vibrio</taxon>
    </lineage>
</organism>
<dbReference type="Pfam" id="PF13508">
    <property type="entry name" value="Acetyltransf_7"/>
    <property type="match status" value="1"/>
</dbReference>
<evidence type="ECO:0000313" key="2">
    <source>
        <dbReference type="EMBL" id="GLR04426.1"/>
    </source>
</evidence>
<dbReference type="InterPro" id="IPR016181">
    <property type="entry name" value="Acyl_CoA_acyltransferase"/>
</dbReference>
<name>A0ABQ5Y0E3_9VIBR</name>
<dbReference type="CDD" id="cd04301">
    <property type="entry name" value="NAT_SF"/>
    <property type="match status" value="1"/>
</dbReference>
<dbReference type="PANTHER" id="PTHR43451">
    <property type="entry name" value="ACETYLTRANSFERASE (GNAT) FAMILY PROTEIN"/>
    <property type="match status" value="1"/>
</dbReference>
<feature type="domain" description="N-acetyltransferase" evidence="1">
    <location>
        <begin position="1"/>
        <end position="145"/>
    </location>
</feature>
<keyword evidence="3" id="KW-1185">Reference proteome</keyword>
<gene>
    <name evidence="2" type="ORF">GCM10007906_20140</name>
</gene>
<dbReference type="Proteomes" id="UP001156669">
    <property type="component" value="Unassembled WGS sequence"/>
</dbReference>
<dbReference type="PROSITE" id="PS51186">
    <property type="entry name" value="GNAT"/>
    <property type="match status" value="1"/>
</dbReference>
<dbReference type="InterPro" id="IPR052564">
    <property type="entry name" value="N-acetyltrans/Recomb-assoc"/>
</dbReference>
<accession>A0ABQ5Y0E3</accession>
<protein>
    <recommendedName>
        <fullName evidence="1">N-acetyltransferase domain-containing protein</fullName>
    </recommendedName>
</protein>
<sequence length="149" mass="17477">MRIRKYKKSDFKAIDSLFYTCRPDEFKNENVRVLPTYLSESPKELKKFNESSVYVFEKNECVVGFITVKNGYIGWLYVNPDFRRLGIGKKLLSFLKIEVNENLALFTLKSNVTAIDLYTKHGFIIVEEFIDPTLENEIWIVKLKCNEST</sequence>
<dbReference type="Gene3D" id="3.40.630.30">
    <property type="match status" value="1"/>
</dbReference>
<reference evidence="3" key="1">
    <citation type="journal article" date="2019" name="Int. J. Syst. Evol. Microbiol.">
        <title>The Global Catalogue of Microorganisms (GCM) 10K type strain sequencing project: providing services to taxonomists for standard genome sequencing and annotation.</title>
        <authorList>
            <consortium name="The Broad Institute Genomics Platform"/>
            <consortium name="The Broad Institute Genome Sequencing Center for Infectious Disease"/>
            <person name="Wu L."/>
            <person name="Ma J."/>
        </authorList>
    </citation>
    <scope>NUCLEOTIDE SEQUENCE [LARGE SCALE GENOMIC DNA]</scope>
    <source>
        <strain evidence="3">NBRC 110633</strain>
    </source>
</reference>
<dbReference type="SUPFAM" id="SSF55729">
    <property type="entry name" value="Acyl-CoA N-acyltransferases (Nat)"/>
    <property type="match status" value="1"/>
</dbReference>
<dbReference type="InterPro" id="IPR000182">
    <property type="entry name" value="GNAT_dom"/>
</dbReference>